<dbReference type="CDD" id="cd05466">
    <property type="entry name" value="PBP2_LTTR_substrate"/>
    <property type="match status" value="1"/>
</dbReference>
<dbReference type="PANTHER" id="PTHR30126:SF39">
    <property type="entry name" value="HTH-TYPE TRANSCRIPTIONAL REGULATOR CYSL"/>
    <property type="match status" value="1"/>
</dbReference>
<dbReference type="AlphaFoldDB" id="A0A7X0UE28"/>
<dbReference type="PROSITE" id="PS50931">
    <property type="entry name" value="HTH_LYSR"/>
    <property type="match status" value="1"/>
</dbReference>
<keyword evidence="7" id="KW-1185">Reference proteome</keyword>
<name>A0A7X0UE28_9BURK</name>
<evidence type="ECO:0000256" key="1">
    <source>
        <dbReference type="ARBA" id="ARBA00009437"/>
    </source>
</evidence>
<evidence type="ECO:0000259" key="5">
    <source>
        <dbReference type="PROSITE" id="PS50931"/>
    </source>
</evidence>
<dbReference type="EMBL" id="JACHLK010000034">
    <property type="protein sequence ID" value="MBB6564270.1"/>
    <property type="molecule type" value="Genomic_DNA"/>
</dbReference>
<evidence type="ECO:0000256" key="2">
    <source>
        <dbReference type="ARBA" id="ARBA00023015"/>
    </source>
</evidence>
<dbReference type="PRINTS" id="PR00039">
    <property type="entry name" value="HTHLYSR"/>
</dbReference>
<dbReference type="Pfam" id="PF00126">
    <property type="entry name" value="HTH_1"/>
    <property type="match status" value="1"/>
</dbReference>
<dbReference type="InterPro" id="IPR005119">
    <property type="entry name" value="LysR_subst-bd"/>
</dbReference>
<dbReference type="Proteomes" id="UP000575083">
    <property type="component" value="Unassembled WGS sequence"/>
</dbReference>
<keyword evidence="2" id="KW-0805">Transcription regulation</keyword>
<dbReference type="InterPro" id="IPR000847">
    <property type="entry name" value="LysR_HTH_N"/>
</dbReference>
<evidence type="ECO:0000256" key="4">
    <source>
        <dbReference type="ARBA" id="ARBA00023163"/>
    </source>
</evidence>
<proteinExistence type="inferred from homology"/>
<dbReference type="SUPFAM" id="SSF53850">
    <property type="entry name" value="Periplasmic binding protein-like II"/>
    <property type="match status" value="1"/>
</dbReference>
<dbReference type="InterPro" id="IPR036390">
    <property type="entry name" value="WH_DNA-bd_sf"/>
</dbReference>
<evidence type="ECO:0000313" key="6">
    <source>
        <dbReference type="EMBL" id="MBB6564270.1"/>
    </source>
</evidence>
<evidence type="ECO:0000313" key="7">
    <source>
        <dbReference type="Proteomes" id="UP000575083"/>
    </source>
</evidence>
<keyword evidence="3 6" id="KW-0238">DNA-binding</keyword>
<feature type="domain" description="HTH lysR-type" evidence="5">
    <location>
        <begin position="9"/>
        <end position="61"/>
    </location>
</feature>
<dbReference type="GO" id="GO:0003700">
    <property type="term" value="F:DNA-binding transcription factor activity"/>
    <property type="evidence" value="ECO:0007669"/>
    <property type="project" value="InterPro"/>
</dbReference>
<dbReference type="FunFam" id="1.10.10.10:FF:000001">
    <property type="entry name" value="LysR family transcriptional regulator"/>
    <property type="match status" value="1"/>
</dbReference>
<dbReference type="SUPFAM" id="SSF46785">
    <property type="entry name" value="Winged helix' DNA-binding domain"/>
    <property type="match status" value="1"/>
</dbReference>
<gene>
    <name evidence="6" type="ORF">HNP48_006997</name>
</gene>
<dbReference type="Gene3D" id="3.40.190.290">
    <property type="match status" value="1"/>
</dbReference>
<dbReference type="RefSeq" id="WP_221480463.1">
    <property type="nucleotide sequence ID" value="NZ_JACHLK010000034.1"/>
</dbReference>
<dbReference type="Gene3D" id="1.10.10.10">
    <property type="entry name" value="Winged helix-like DNA-binding domain superfamily/Winged helix DNA-binding domain"/>
    <property type="match status" value="1"/>
</dbReference>
<accession>A0A7X0UE28</accession>
<reference evidence="6 7" key="1">
    <citation type="submission" date="2020-08" db="EMBL/GenBank/DDBJ databases">
        <title>Functional genomics of gut bacteria from endangered species of beetles.</title>
        <authorList>
            <person name="Carlos-Shanley C."/>
        </authorList>
    </citation>
    <scope>NUCLEOTIDE SEQUENCE [LARGE SCALE GENOMIC DNA]</scope>
    <source>
        <strain evidence="6 7">S00198</strain>
    </source>
</reference>
<protein>
    <submittedName>
        <fullName evidence="6">DNA-binding transcriptional LysR family regulator</fullName>
    </submittedName>
</protein>
<comment type="caution">
    <text evidence="6">The sequence shown here is derived from an EMBL/GenBank/DDBJ whole genome shotgun (WGS) entry which is preliminary data.</text>
</comment>
<dbReference type="InterPro" id="IPR036388">
    <property type="entry name" value="WH-like_DNA-bd_sf"/>
</dbReference>
<comment type="similarity">
    <text evidence="1">Belongs to the LysR transcriptional regulatory family.</text>
</comment>
<organism evidence="6 7">
    <name type="scientific">Acidovorax soli</name>
    <dbReference type="NCBI Taxonomy" id="592050"/>
    <lineage>
        <taxon>Bacteria</taxon>
        <taxon>Pseudomonadati</taxon>
        <taxon>Pseudomonadota</taxon>
        <taxon>Betaproteobacteria</taxon>
        <taxon>Burkholderiales</taxon>
        <taxon>Comamonadaceae</taxon>
        <taxon>Acidovorax</taxon>
    </lineage>
</organism>
<dbReference type="GO" id="GO:0000976">
    <property type="term" value="F:transcription cis-regulatory region binding"/>
    <property type="evidence" value="ECO:0007669"/>
    <property type="project" value="TreeGrafter"/>
</dbReference>
<dbReference type="PANTHER" id="PTHR30126">
    <property type="entry name" value="HTH-TYPE TRANSCRIPTIONAL REGULATOR"/>
    <property type="match status" value="1"/>
</dbReference>
<dbReference type="Pfam" id="PF03466">
    <property type="entry name" value="LysR_substrate"/>
    <property type="match status" value="1"/>
</dbReference>
<sequence length="308" mass="32244">MNNIRPSFLKTFLAVAHSRNITRAATAVHLAQSSVSDQIQHLESELGTPLFTRAKAGLDLTPAGEVLRQYAEEILALMDEARLAVEMAAGQPARRMAIGALETIAAARVPQWLTTFQASHPGVAVQLKVAGSGELLRLLEGGAIDIALCFDKGERDARLAQRSLSTEALVLVAAPGAQTARHFVATEVGCIYRHLLEQSFAEAGVARPPLAAEVDSIRAITRLVAAGAGLALLPRLAVADELVAGTLVELPWPGPAQAAVSLVALWRRRRVQPEALQAFLALAGSDSSAGAPLTPGGALLPHGAPSLS</sequence>
<keyword evidence="4" id="KW-0804">Transcription</keyword>
<evidence type="ECO:0000256" key="3">
    <source>
        <dbReference type="ARBA" id="ARBA00023125"/>
    </source>
</evidence>